<reference evidence="1 2" key="1">
    <citation type="journal article" date="2015" name="Genome Announc.">
        <title>Complete Genome Sequence and Annotation of Corynebacterium singulare DSM 44357, Isolated from a Human Semen Specimen.</title>
        <authorList>
            <person name="Merten M."/>
            <person name="Brinkrolf K."/>
            <person name="Albersmeier A."/>
            <person name="Kutter Y."/>
            <person name="Ruckert C."/>
            <person name="Tauch A."/>
        </authorList>
    </citation>
    <scope>NUCLEOTIDE SEQUENCE [LARGE SCALE GENOMIC DNA]</scope>
    <source>
        <strain evidence="1">IBS B52218</strain>
    </source>
</reference>
<gene>
    <name evidence="1" type="ORF">CSING_01120</name>
</gene>
<dbReference type="EMBL" id="CP010827">
    <property type="protein sequence ID" value="AJI77786.1"/>
    <property type="molecule type" value="Genomic_DNA"/>
</dbReference>
<dbReference type="SUPFAM" id="SSF53098">
    <property type="entry name" value="Ribonuclease H-like"/>
    <property type="match status" value="1"/>
</dbReference>
<dbReference type="PANTHER" id="PTHR46889:SF4">
    <property type="entry name" value="TRANSPOSASE INSO FOR INSERTION SEQUENCE ELEMENT IS911B-RELATED"/>
    <property type="match status" value="1"/>
</dbReference>
<dbReference type="GO" id="GO:0003676">
    <property type="term" value="F:nucleic acid binding"/>
    <property type="evidence" value="ECO:0007669"/>
    <property type="project" value="InterPro"/>
</dbReference>
<organism evidence="1 2">
    <name type="scientific">Corynebacterium singulare</name>
    <dbReference type="NCBI Taxonomy" id="161899"/>
    <lineage>
        <taxon>Bacteria</taxon>
        <taxon>Bacillati</taxon>
        <taxon>Actinomycetota</taxon>
        <taxon>Actinomycetes</taxon>
        <taxon>Mycobacteriales</taxon>
        <taxon>Corynebacteriaceae</taxon>
        <taxon>Corynebacterium</taxon>
    </lineage>
</organism>
<dbReference type="Gene3D" id="3.30.420.10">
    <property type="entry name" value="Ribonuclease H-like superfamily/Ribonuclease H"/>
    <property type="match status" value="1"/>
</dbReference>
<accession>A0A0B6F176</accession>
<dbReference type="KEGG" id="csx:CSING_01120"/>
<dbReference type="AlphaFoldDB" id="A0A0B6F176"/>
<dbReference type="STRING" id="161899.CSING_01120"/>
<dbReference type="InterPro" id="IPR036397">
    <property type="entry name" value="RNaseH_sf"/>
</dbReference>
<dbReference type="InterPro" id="IPR050900">
    <property type="entry name" value="Transposase_IS3/IS150/IS904"/>
</dbReference>
<dbReference type="HOGENOM" id="CLU_2616029_0_0_11"/>
<dbReference type="InterPro" id="IPR012337">
    <property type="entry name" value="RNaseH-like_sf"/>
</dbReference>
<protein>
    <submittedName>
        <fullName evidence="1">Integrase family protein</fullName>
    </submittedName>
</protein>
<sequence length="78" mass="8423">MPPMPPSFHTLTRCTSAPPALAANHSDHGSQYVSIIYNERLAEHGITASIGTVGDSYDNALAENVNGSYKNELIHSRK</sequence>
<evidence type="ECO:0000313" key="1">
    <source>
        <dbReference type="EMBL" id="AJI77786.1"/>
    </source>
</evidence>
<evidence type="ECO:0000313" key="2">
    <source>
        <dbReference type="Proteomes" id="UP000031890"/>
    </source>
</evidence>
<dbReference type="Proteomes" id="UP000031890">
    <property type="component" value="Chromosome"/>
</dbReference>
<proteinExistence type="predicted"/>
<dbReference type="PANTHER" id="PTHR46889">
    <property type="entry name" value="TRANSPOSASE INSF FOR INSERTION SEQUENCE IS3B-RELATED"/>
    <property type="match status" value="1"/>
</dbReference>
<name>A0A0B6F176_9CORY</name>